<feature type="transmembrane region" description="Helical" evidence="5">
    <location>
        <begin position="105"/>
        <end position="121"/>
    </location>
</feature>
<feature type="transmembrane region" description="Helical" evidence="5">
    <location>
        <begin position="166"/>
        <end position="187"/>
    </location>
</feature>
<protein>
    <recommendedName>
        <fullName evidence="10">Polymerase</fullName>
    </recommendedName>
</protein>
<dbReference type="PANTHER" id="PTHR37422">
    <property type="entry name" value="TEICHURONIC ACID BIOSYNTHESIS PROTEIN TUAE"/>
    <property type="match status" value="1"/>
</dbReference>
<keyword evidence="4 5" id="KW-0472">Membrane</keyword>
<keyword evidence="3 5" id="KW-1133">Transmembrane helix</keyword>
<dbReference type="InterPro" id="IPR007016">
    <property type="entry name" value="O-antigen_ligase-rel_domated"/>
</dbReference>
<evidence type="ECO:0000313" key="9">
    <source>
        <dbReference type="Proteomes" id="UP001059971"/>
    </source>
</evidence>
<keyword evidence="2 5" id="KW-0812">Transmembrane</keyword>
<accession>A0ABN5W824</accession>
<feature type="transmembrane region" description="Helical" evidence="5">
    <location>
        <begin position="76"/>
        <end position="93"/>
    </location>
</feature>
<dbReference type="Pfam" id="PF19358">
    <property type="entry name" value="DUF5935"/>
    <property type="match status" value="1"/>
</dbReference>
<dbReference type="EMBL" id="AP018817">
    <property type="protein sequence ID" value="BBF68088.1"/>
    <property type="molecule type" value="Genomic_DNA"/>
</dbReference>
<feature type="domain" description="DUF5935" evidence="7">
    <location>
        <begin position="1"/>
        <end position="193"/>
    </location>
</feature>
<evidence type="ECO:0000256" key="2">
    <source>
        <dbReference type="ARBA" id="ARBA00022692"/>
    </source>
</evidence>
<evidence type="ECO:0008006" key="10">
    <source>
        <dbReference type="Google" id="ProtNLM"/>
    </source>
</evidence>
<dbReference type="InterPro" id="IPR051533">
    <property type="entry name" value="WaaL-like"/>
</dbReference>
<evidence type="ECO:0000259" key="6">
    <source>
        <dbReference type="Pfam" id="PF04932"/>
    </source>
</evidence>
<evidence type="ECO:0000256" key="5">
    <source>
        <dbReference type="SAM" id="Phobius"/>
    </source>
</evidence>
<organism evidence="8 9">
    <name type="scientific">Sphingomonas bisphenolicum</name>
    <dbReference type="NCBI Taxonomy" id="296544"/>
    <lineage>
        <taxon>Bacteria</taxon>
        <taxon>Pseudomonadati</taxon>
        <taxon>Pseudomonadota</taxon>
        <taxon>Alphaproteobacteria</taxon>
        <taxon>Sphingomonadales</taxon>
        <taxon>Sphingomonadaceae</taxon>
        <taxon>Sphingomonas</taxon>
    </lineage>
</organism>
<feature type="transmembrane region" description="Helical" evidence="5">
    <location>
        <begin position="404"/>
        <end position="431"/>
    </location>
</feature>
<name>A0ABN5W824_9SPHN</name>
<feature type="transmembrane region" description="Helical" evidence="5">
    <location>
        <begin position="245"/>
        <end position="264"/>
    </location>
</feature>
<feature type="transmembrane region" description="Helical" evidence="5">
    <location>
        <begin position="128"/>
        <end position="146"/>
    </location>
</feature>
<feature type="domain" description="O-antigen ligase-related" evidence="6">
    <location>
        <begin position="208"/>
        <end position="359"/>
    </location>
</feature>
<evidence type="ECO:0000313" key="8">
    <source>
        <dbReference type="EMBL" id="BBF68088.1"/>
    </source>
</evidence>
<feature type="transmembrane region" description="Helical" evidence="5">
    <location>
        <begin position="351"/>
        <end position="369"/>
    </location>
</feature>
<dbReference type="RefSeq" id="WP_224547886.1">
    <property type="nucleotide sequence ID" value="NZ_AP018817.1"/>
</dbReference>
<keyword evidence="9" id="KW-1185">Reference proteome</keyword>
<dbReference type="InterPro" id="IPR045979">
    <property type="entry name" value="DUF5935"/>
</dbReference>
<dbReference type="Pfam" id="PF04932">
    <property type="entry name" value="Wzy_C"/>
    <property type="match status" value="1"/>
</dbReference>
<evidence type="ECO:0000256" key="3">
    <source>
        <dbReference type="ARBA" id="ARBA00022989"/>
    </source>
</evidence>
<feature type="transmembrane region" description="Helical" evidence="5">
    <location>
        <begin position="39"/>
        <end position="64"/>
    </location>
</feature>
<sequence>MRDLFFIAFLGIFGLMGLRRPFLLVAVYAYIDIVSPQRLSYFLLNTIPISAMAFAAMVGAWLVMDDKKDCRFSVRQGLMLVLVAYCGYTTMTADFPVEALTKWNWVWKAIIAGIFLPLVLRTRLRIEALTLFMILCASTIIINGGMKTALSGGGYGVLNLMVENNSGLYEGSIISCVAISLMPLILWLSNHGTIFPPDWRVKTFCYALCLACMLMPIGTEARTGLVCLVILFGMMLVRSKKKFVYGPLLAVAALASIPFLPASFTQRMETIENHQGDESAATRVAVWMWTLDYVKTHPGGGGFDNYLQNSFTYFAQSTVVDSGGARIERRIVTDKGRAYHSAYFEMLGEQGYFGFFIWALIHGICFIRTESIRRLYRKRANEPDKYPDEAWISPFASALQQGHVVYMIGSLFVGIAYQPFIFMMLALQIGLDTYLTRLRKDAAKQALAATLNARRAVTA</sequence>
<comment type="subcellular location">
    <subcellularLocation>
        <location evidence="1">Membrane</location>
        <topology evidence="1">Multi-pass membrane protein</topology>
    </subcellularLocation>
</comment>
<dbReference type="PANTHER" id="PTHR37422:SF13">
    <property type="entry name" value="LIPOPOLYSACCHARIDE BIOSYNTHESIS PROTEIN PA4999-RELATED"/>
    <property type="match status" value="1"/>
</dbReference>
<evidence type="ECO:0000256" key="1">
    <source>
        <dbReference type="ARBA" id="ARBA00004141"/>
    </source>
</evidence>
<evidence type="ECO:0000256" key="4">
    <source>
        <dbReference type="ARBA" id="ARBA00023136"/>
    </source>
</evidence>
<proteinExistence type="predicted"/>
<gene>
    <name evidence="8" type="ORF">SBA_ch1_02880</name>
</gene>
<reference evidence="8" key="1">
    <citation type="submission" date="2018-07" db="EMBL/GenBank/DDBJ databases">
        <title>Complete genome sequence of Sphingomonas bisphenolicum strain AO1, a bisphenol A degradative bacterium isolated from Japanese farm field.</title>
        <authorList>
            <person name="Murakami M."/>
            <person name="Koh M."/>
            <person name="Koba S."/>
            <person name="Matsumura Y."/>
        </authorList>
    </citation>
    <scope>NUCLEOTIDE SEQUENCE</scope>
    <source>
        <strain evidence="8">AO1</strain>
    </source>
</reference>
<evidence type="ECO:0000259" key="7">
    <source>
        <dbReference type="Pfam" id="PF19358"/>
    </source>
</evidence>
<dbReference type="Proteomes" id="UP001059971">
    <property type="component" value="Chromosome 1"/>
</dbReference>